<feature type="compositionally biased region" description="Low complexity" evidence="1">
    <location>
        <begin position="74"/>
        <end position="85"/>
    </location>
</feature>
<evidence type="ECO:0000256" key="1">
    <source>
        <dbReference type="SAM" id="MobiDB-lite"/>
    </source>
</evidence>
<sequence>MYSEFRRLPKAAADVSRQPAAYTLLLPRPGLRTGYVVYQRSVVGPGDSRLTSQRRTVAAHFLRNGRGSPVSAEPPLQSTSSLSPQHQASGQHLPEETVGQHEGQQQQQQQQLSETLSEEPQHEQQGEWEQAALAAHQGASQDPSFTSSYPAASQTYGNQGAAVGSTEASSGAGGGNDAQHARPSVLLPTPTTAIGGGGGAAAVGVAGGGASGFQQGSVPGLFASAAAAVAVAAYVYTRVMRKKKVPPSGEGPAVAAAGKATSSKAPSAAAKGAAKPGGSGSGSGGSGGGGRGSSLFRTTRSPQPVADAAAAA</sequence>
<name>A0AAD3DZK2_9CHLO</name>
<keyword evidence="2" id="KW-0472">Membrane</keyword>
<dbReference type="AlphaFoldDB" id="A0AAD3DZK2"/>
<reference evidence="3 4" key="1">
    <citation type="journal article" date="2021" name="Sci. Rep.">
        <title>Genome sequencing of the multicellular alga Astrephomene provides insights into convergent evolution of germ-soma differentiation.</title>
        <authorList>
            <person name="Yamashita S."/>
            <person name="Yamamoto K."/>
            <person name="Matsuzaki R."/>
            <person name="Suzuki S."/>
            <person name="Yamaguchi H."/>
            <person name="Hirooka S."/>
            <person name="Minakuchi Y."/>
            <person name="Miyagishima S."/>
            <person name="Kawachi M."/>
            <person name="Toyoda A."/>
            <person name="Nozaki H."/>
        </authorList>
    </citation>
    <scope>NUCLEOTIDE SEQUENCE [LARGE SCALE GENOMIC DNA]</scope>
    <source>
        <strain evidence="3 4">NIES-4017</strain>
    </source>
</reference>
<keyword evidence="4" id="KW-1185">Reference proteome</keyword>
<dbReference type="EMBL" id="BMAR01000032">
    <property type="protein sequence ID" value="GFR49737.1"/>
    <property type="molecule type" value="Genomic_DNA"/>
</dbReference>
<feature type="transmembrane region" description="Helical" evidence="2">
    <location>
        <begin position="218"/>
        <end position="236"/>
    </location>
</feature>
<evidence type="ECO:0000313" key="3">
    <source>
        <dbReference type="EMBL" id="GFR49737.1"/>
    </source>
</evidence>
<keyword evidence="2" id="KW-0812">Transmembrane</keyword>
<keyword evidence="2" id="KW-1133">Transmembrane helix</keyword>
<organism evidence="3 4">
    <name type="scientific">Astrephomene gubernaculifera</name>
    <dbReference type="NCBI Taxonomy" id="47775"/>
    <lineage>
        <taxon>Eukaryota</taxon>
        <taxon>Viridiplantae</taxon>
        <taxon>Chlorophyta</taxon>
        <taxon>core chlorophytes</taxon>
        <taxon>Chlorophyceae</taxon>
        <taxon>CS clade</taxon>
        <taxon>Chlamydomonadales</taxon>
        <taxon>Astrephomenaceae</taxon>
        <taxon>Astrephomene</taxon>
    </lineage>
</organism>
<feature type="non-terminal residue" evidence="3">
    <location>
        <position position="1"/>
    </location>
</feature>
<feature type="compositionally biased region" description="Polar residues" evidence="1">
    <location>
        <begin position="138"/>
        <end position="158"/>
    </location>
</feature>
<evidence type="ECO:0000313" key="4">
    <source>
        <dbReference type="Proteomes" id="UP001054857"/>
    </source>
</evidence>
<feature type="region of interest" description="Disordered" evidence="1">
    <location>
        <begin position="62"/>
        <end position="192"/>
    </location>
</feature>
<proteinExistence type="predicted"/>
<feature type="compositionally biased region" description="Low complexity" evidence="1">
    <location>
        <begin position="251"/>
        <end position="274"/>
    </location>
</feature>
<comment type="caution">
    <text evidence="3">The sequence shown here is derived from an EMBL/GenBank/DDBJ whole genome shotgun (WGS) entry which is preliminary data.</text>
</comment>
<feature type="region of interest" description="Disordered" evidence="1">
    <location>
        <begin position="243"/>
        <end position="312"/>
    </location>
</feature>
<gene>
    <name evidence="3" type="ORF">Agub_g11894</name>
</gene>
<accession>A0AAD3DZK2</accession>
<feature type="compositionally biased region" description="Gly residues" evidence="1">
    <location>
        <begin position="275"/>
        <end position="292"/>
    </location>
</feature>
<protein>
    <submittedName>
        <fullName evidence="3">Uncharacterized protein</fullName>
    </submittedName>
</protein>
<feature type="compositionally biased region" description="Low complexity" evidence="1">
    <location>
        <begin position="160"/>
        <end position="170"/>
    </location>
</feature>
<dbReference type="Proteomes" id="UP001054857">
    <property type="component" value="Unassembled WGS sequence"/>
</dbReference>
<evidence type="ECO:0000256" key="2">
    <source>
        <dbReference type="SAM" id="Phobius"/>
    </source>
</evidence>